<name>A0A6A6VG01_9PLEO</name>
<organism evidence="2 3">
    <name type="scientific">Sporormia fimetaria CBS 119925</name>
    <dbReference type="NCBI Taxonomy" id="1340428"/>
    <lineage>
        <taxon>Eukaryota</taxon>
        <taxon>Fungi</taxon>
        <taxon>Dikarya</taxon>
        <taxon>Ascomycota</taxon>
        <taxon>Pezizomycotina</taxon>
        <taxon>Dothideomycetes</taxon>
        <taxon>Pleosporomycetidae</taxon>
        <taxon>Pleosporales</taxon>
        <taxon>Sporormiaceae</taxon>
        <taxon>Sporormia</taxon>
    </lineage>
</organism>
<keyword evidence="3" id="KW-1185">Reference proteome</keyword>
<accession>A0A6A6VG01</accession>
<dbReference type="AlphaFoldDB" id="A0A6A6VG01"/>
<protein>
    <submittedName>
        <fullName evidence="2">Uncharacterized protein</fullName>
    </submittedName>
</protein>
<dbReference type="EMBL" id="MU006568">
    <property type="protein sequence ID" value="KAF2748736.1"/>
    <property type="molecule type" value="Genomic_DNA"/>
</dbReference>
<sequence>MEVCICLHVCCICASSFVDCFSAISTPAWQSAPFCGERRQARNAYSSHLLT</sequence>
<dbReference type="Proteomes" id="UP000799440">
    <property type="component" value="Unassembled WGS sequence"/>
</dbReference>
<reference evidence="2" key="1">
    <citation type="journal article" date="2020" name="Stud. Mycol.">
        <title>101 Dothideomycetes genomes: a test case for predicting lifestyles and emergence of pathogens.</title>
        <authorList>
            <person name="Haridas S."/>
            <person name="Albert R."/>
            <person name="Binder M."/>
            <person name="Bloem J."/>
            <person name="Labutti K."/>
            <person name="Salamov A."/>
            <person name="Andreopoulos B."/>
            <person name="Baker S."/>
            <person name="Barry K."/>
            <person name="Bills G."/>
            <person name="Bluhm B."/>
            <person name="Cannon C."/>
            <person name="Castanera R."/>
            <person name="Culley D."/>
            <person name="Daum C."/>
            <person name="Ezra D."/>
            <person name="Gonzalez J."/>
            <person name="Henrissat B."/>
            <person name="Kuo A."/>
            <person name="Liang C."/>
            <person name="Lipzen A."/>
            <person name="Lutzoni F."/>
            <person name="Magnuson J."/>
            <person name="Mondo S."/>
            <person name="Nolan M."/>
            <person name="Ohm R."/>
            <person name="Pangilinan J."/>
            <person name="Park H.-J."/>
            <person name="Ramirez L."/>
            <person name="Alfaro M."/>
            <person name="Sun H."/>
            <person name="Tritt A."/>
            <person name="Yoshinaga Y."/>
            <person name="Zwiers L.-H."/>
            <person name="Turgeon B."/>
            <person name="Goodwin S."/>
            <person name="Spatafora J."/>
            <person name="Crous P."/>
            <person name="Grigoriev I."/>
        </authorList>
    </citation>
    <scope>NUCLEOTIDE SEQUENCE</scope>
    <source>
        <strain evidence="2">CBS 119925</strain>
    </source>
</reference>
<evidence type="ECO:0000256" key="1">
    <source>
        <dbReference type="SAM" id="SignalP"/>
    </source>
</evidence>
<gene>
    <name evidence="2" type="ORF">M011DRAFT_466514</name>
</gene>
<feature type="chain" id="PRO_5025518830" evidence="1">
    <location>
        <begin position="17"/>
        <end position="51"/>
    </location>
</feature>
<evidence type="ECO:0000313" key="2">
    <source>
        <dbReference type="EMBL" id="KAF2748736.1"/>
    </source>
</evidence>
<keyword evidence="1" id="KW-0732">Signal</keyword>
<evidence type="ECO:0000313" key="3">
    <source>
        <dbReference type="Proteomes" id="UP000799440"/>
    </source>
</evidence>
<feature type="signal peptide" evidence="1">
    <location>
        <begin position="1"/>
        <end position="16"/>
    </location>
</feature>
<proteinExistence type="predicted"/>